<dbReference type="EMBL" id="JAXOVW010000073">
    <property type="protein sequence ID" value="MDZ5609599.1"/>
    <property type="molecule type" value="Genomic_DNA"/>
</dbReference>
<evidence type="ECO:0000313" key="1">
    <source>
        <dbReference type="EMBL" id="MDZ5609599.1"/>
    </source>
</evidence>
<evidence type="ECO:0000313" key="2">
    <source>
        <dbReference type="Proteomes" id="UP001291930"/>
    </source>
</evidence>
<gene>
    <name evidence="1" type="ORF">U2I54_21705</name>
</gene>
<sequence length="94" mass="10791">MNAENLSLIEQTIIKNKKRELYRALSDLAFLIREKQLEIMDLAGISTLDKGNIVKDCLIDVITEDTLPLIDDIVLPKETEKYFLEKGVNELLEK</sequence>
<name>A0ABU5K1H6_9BACI</name>
<comment type="caution">
    <text evidence="1">The sequence shown here is derived from an EMBL/GenBank/DDBJ whole genome shotgun (WGS) entry which is preliminary data.</text>
</comment>
<dbReference type="RefSeq" id="WP_374219026.1">
    <property type="nucleotide sequence ID" value="NZ_JAXOVW010000073.1"/>
</dbReference>
<organism evidence="1 2">
    <name type="scientific">Bacillus bingmayongensis</name>
    <dbReference type="NCBI Taxonomy" id="1150157"/>
    <lineage>
        <taxon>Bacteria</taxon>
        <taxon>Bacillati</taxon>
        <taxon>Bacillota</taxon>
        <taxon>Bacilli</taxon>
        <taxon>Bacillales</taxon>
        <taxon>Bacillaceae</taxon>
        <taxon>Bacillus</taxon>
    </lineage>
</organism>
<keyword evidence="2" id="KW-1185">Reference proteome</keyword>
<proteinExistence type="predicted"/>
<reference evidence="2" key="1">
    <citation type="submission" date="2023-11" db="EMBL/GenBank/DDBJ databases">
        <title>Genome Sequence of Bacillus pseudomycoides stain BUPM19.</title>
        <authorList>
            <person name="Farhat A."/>
        </authorList>
    </citation>
    <scope>NUCLEOTIDE SEQUENCE [LARGE SCALE GENOMIC DNA]</scope>
    <source>
        <strain evidence="2">BUPM19</strain>
    </source>
</reference>
<protein>
    <submittedName>
        <fullName evidence="1">MFS transporter</fullName>
    </submittedName>
</protein>
<accession>A0ABU5K1H6</accession>
<dbReference type="Proteomes" id="UP001291930">
    <property type="component" value="Unassembled WGS sequence"/>
</dbReference>